<dbReference type="AlphaFoldDB" id="A0A1I3V4Q3"/>
<feature type="domain" description="Transglutaminase-like" evidence="2">
    <location>
        <begin position="428"/>
        <end position="499"/>
    </location>
</feature>
<sequence length="682" mass="77199">MKTVDLSPPQATINALILALSIAAIPHIIYQPIWVGMMFVVMISWRLLHHWKGWPLPAASRWLKVLHNGTALLTIVMLIAQFGLTIGRDAGAALLTMMLAFKVVEIRSLRDYYLSCFLGFFVVITNFFYSQSVFMVMLMLVVVIGLGYCLLSVNSQVSALNIKQRLWLSSKMVLQATPMMLFLFVLFPRISGPIWGLPQDANASQSAQMPDQLTLGDLPPSQGISGINDRIQMGKISQLIQSDAIAFRVKFNNNDKPAASELYWRGPVLWKTNGTVWSPIEEKNIKSTKPNIQTSGSSYNYQMTLEPHNKKWLFALDFPTKLPQSFQTHLTTDGQLNSNEAIKQRSQYSLTSSPSYTFNAASDPNLNAALQLPENKHTKTRALAEKWQQQSATPQQYIDTVLDFFKNDGFVYSLSPPRLNGDTVDEFLFNTKEGFCEYYAASFTVLMRAAGIPARIVTGYQGGDINPVDNILTVRQRDAHAWSEVWLPKQGWVRVDPTAAVSHQRIEQGIGRFLPPGRQSPAMLGNNNQLVAAWNSLKNNWNAFNTAWDMWVVSFGPERQLELLSKLGMTNPNWKKMTLVLTILFVLSGLIMTLSIWFKRSSSDPAVVLYQRFCKKLARLGIKKADYEGPQDFAQRAQVALPEYQQQIDSITTLFTTWRYRQQDEQTLSSLREQIKTFKPRR</sequence>
<keyword evidence="1" id="KW-0812">Transmembrane</keyword>
<feature type="transmembrane region" description="Helical" evidence="1">
    <location>
        <begin position="71"/>
        <end position="100"/>
    </location>
</feature>
<dbReference type="InterPro" id="IPR025403">
    <property type="entry name" value="TgpA-like_C"/>
</dbReference>
<dbReference type="SMART" id="SM00460">
    <property type="entry name" value="TGc"/>
    <property type="match status" value="1"/>
</dbReference>
<name>A0A1I3V4Q3_9GAMM</name>
<proteinExistence type="predicted"/>
<keyword evidence="4" id="KW-1185">Reference proteome</keyword>
<keyword evidence="1" id="KW-0472">Membrane</keyword>
<dbReference type="Pfam" id="PF11992">
    <property type="entry name" value="TgpA_N"/>
    <property type="match status" value="1"/>
</dbReference>
<dbReference type="RefSeq" id="WP_091711579.1">
    <property type="nucleotide sequence ID" value="NZ_FOSH01000002.1"/>
</dbReference>
<evidence type="ECO:0000259" key="2">
    <source>
        <dbReference type="SMART" id="SM00460"/>
    </source>
</evidence>
<protein>
    <recommendedName>
        <fullName evidence="2">Transglutaminase-like domain-containing protein</fullName>
    </recommendedName>
</protein>
<evidence type="ECO:0000313" key="3">
    <source>
        <dbReference type="EMBL" id="SFJ89081.1"/>
    </source>
</evidence>
<feature type="transmembrane region" description="Helical" evidence="1">
    <location>
        <begin position="166"/>
        <end position="187"/>
    </location>
</feature>
<organism evidence="3 4">
    <name type="scientific">Methylophaga sulfidovorans</name>
    <dbReference type="NCBI Taxonomy" id="45496"/>
    <lineage>
        <taxon>Bacteria</taxon>
        <taxon>Pseudomonadati</taxon>
        <taxon>Pseudomonadota</taxon>
        <taxon>Gammaproteobacteria</taxon>
        <taxon>Thiotrichales</taxon>
        <taxon>Piscirickettsiaceae</taxon>
        <taxon>Methylophaga</taxon>
    </lineage>
</organism>
<reference evidence="4" key="1">
    <citation type="submission" date="2016-10" db="EMBL/GenBank/DDBJ databases">
        <authorList>
            <person name="Varghese N."/>
            <person name="Submissions S."/>
        </authorList>
    </citation>
    <scope>NUCLEOTIDE SEQUENCE [LARGE SCALE GENOMIC DNA]</scope>
    <source>
        <strain evidence="4">DSM 11578</strain>
    </source>
</reference>
<dbReference type="PANTHER" id="PTHR42736">
    <property type="entry name" value="PROTEIN-GLUTAMINE GAMMA-GLUTAMYLTRANSFERASE"/>
    <property type="match status" value="1"/>
</dbReference>
<accession>A0A1I3V4Q3</accession>
<dbReference type="PANTHER" id="PTHR42736:SF1">
    <property type="entry name" value="PROTEIN-GLUTAMINE GAMMA-GLUTAMYLTRANSFERASE"/>
    <property type="match status" value="1"/>
</dbReference>
<dbReference type="InterPro" id="IPR052901">
    <property type="entry name" value="Bact_TGase-like"/>
</dbReference>
<feature type="transmembrane region" description="Helical" evidence="1">
    <location>
        <begin position="135"/>
        <end position="154"/>
    </location>
</feature>
<dbReference type="SUPFAM" id="SSF54001">
    <property type="entry name" value="Cysteine proteinases"/>
    <property type="match status" value="1"/>
</dbReference>
<dbReference type="STRING" id="45496.SAMN04488079_102198"/>
<dbReference type="InterPro" id="IPR021878">
    <property type="entry name" value="TgpA_N"/>
</dbReference>
<dbReference type="EMBL" id="FOSH01000002">
    <property type="protein sequence ID" value="SFJ89081.1"/>
    <property type="molecule type" value="Genomic_DNA"/>
</dbReference>
<dbReference type="Gene3D" id="3.10.620.30">
    <property type="match status" value="1"/>
</dbReference>
<dbReference type="Proteomes" id="UP000198924">
    <property type="component" value="Unassembled WGS sequence"/>
</dbReference>
<feature type="transmembrane region" description="Helical" evidence="1">
    <location>
        <begin position="6"/>
        <end position="25"/>
    </location>
</feature>
<gene>
    <name evidence="3" type="ORF">SAMN04488079_102198</name>
</gene>
<dbReference type="OrthoDB" id="9804872at2"/>
<evidence type="ECO:0000313" key="4">
    <source>
        <dbReference type="Proteomes" id="UP000198924"/>
    </source>
</evidence>
<dbReference type="Pfam" id="PF01841">
    <property type="entry name" value="Transglut_core"/>
    <property type="match status" value="1"/>
</dbReference>
<keyword evidence="1" id="KW-1133">Transmembrane helix</keyword>
<feature type="transmembrane region" description="Helical" evidence="1">
    <location>
        <begin position="577"/>
        <end position="598"/>
    </location>
</feature>
<evidence type="ECO:0000256" key="1">
    <source>
        <dbReference type="SAM" id="Phobius"/>
    </source>
</evidence>
<dbReference type="Pfam" id="PF13559">
    <property type="entry name" value="DUF4129"/>
    <property type="match status" value="1"/>
</dbReference>
<dbReference type="InterPro" id="IPR038765">
    <property type="entry name" value="Papain-like_cys_pep_sf"/>
</dbReference>
<dbReference type="InterPro" id="IPR002931">
    <property type="entry name" value="Transglutaminase-like"/>
</dbReference>
<feature type="transmembrane region" description="Helical" evidence="1">
    <location>
        <begin position="112"/>
        <end position="129"/>
    </location>
</feature>